<gene>
    <name evidence="2" type="ORF">POL68_24865</name>
</gene>
<evidence type="ECO:0008006" key="4">
    <source>
        <dbReference type="Google" id="ProtNLM"/>
    </source>
</evidence>
<sequence>MKGQGEEQNELLRAIYEELRGLRESVNHIHTKISHGPPAQAARGRGVSMKEAQAMLGCGRSRIFELLRSGALRRGPKVGKAAMICAKSLEALLERVDREPETPRLKRRPARRDTGRGESESAAILKLIRQA</sequence>
<organism evidence="2 3">
    <name type="scientific">Stigmatella ashevillensis</name>
    <dbReference type="NCBI Taxonomy" id="2995309"/>
    <lineage>
        <taxon>Bacteria</taxon>
        <taxon>Pseudomonadati</taxon>
        <taxon>Myxococcota</taxon>
        <taxon>Myxococcia</taxon>
        <taxon>Myxococcales</taxon>
        <taxon>Cystobacterineae</taxon>
        <taxon>Archangiaceae</taxon>
        <taxon>Stigmatella</taxon>
    </lineage>
</organism>
<evidence type="ECO:0000256" key="1">
    <source>
        <dbReference type="SAM" id="MobiDB-lite"/>
    </source>
</evidence>
<protein>
    <recommendedName>
        <fullName evidence="4">Helix-turn-helix domain-containing protein</fullName>
    </recommendedName>
</protein>
<reference evidence="2 3" key="1">
    <citation type="submission" date="2022-11" db="EMBL/GenBank/DDBJ databases">
        <title>Minimal conservation of predation-associated metabolite biosynthetic gene clusters underscores biosynthetic potential of Myxococcota including descriptions for ten novel species: Archangium lansinium sp. nov., Myxococcus landrumus sp. nov., Nannocystis bai.</title>
        <authorList>
            <person name="Ahearne A."/>
            <person name="Stevens C."/>
            <person name="Dowd S."/>
        </authorList>
    </citation>
    <scope>NUCLEOTIDE SEQUENCE [LARGE SCALE GENOMIC DNA]</scope>
    <source>
        <strain evidence="2 3">NCWAL01</strain>
    </source>
</reference>
<dbReference type="Proteomes" id="UP001221838">
    <property type="component" value="Unassembled WGS sequence"/>
</dbReference>
<keyword evidence="3" id="KW-1185">Reference proteome</keyword>
<dbReference type="EMBL" id="JAQNDM010000002">
    <property type="protein sequence ID" value="MDC0711724.1"/>
    <property type="molecule type" value="Genomic_DNA"/>
</dbReference>
<name>A0ABT5DDP1_9BACT</name>
<evidence type="ECO:0000313" key="2">
    <source>
        <dbReference type="EMBL" id="MDC0711724.1"/>
    </source>
</evidence>
<proteinExistence type="predicted"/>
<accession>A0ABT5DDP1</accession>
<evidence type="ECO:0000313" key="3">
    <source>
        <dbReference type="Proteomes" id="UP001221838"/>
    </source>
</evidence>
<feature type="region of interest" description="Disordered" evidence="1">
    <location>
        <begin position="96"/>
        <end position="122"/>
    </location>
</feature>
<comment type="caution">
    <text evidence="2">The sequence shown here is derived from an EMBL/GenBank/DDBJ whole genome shotgun (WGS) entry which is preliminary data.</text>
</comment>
<dbReference type="RefSeq" id="WP_272141714.1">
    <property type="nucleotide sequence ID" value="NZ_JAQNDM010000002.1"/>
</dbReference>